<dbReference type="EMBL" id="BARV01040272">
    <property type="protein sequence ID" value="GAI52412.1"/>
    <property type="molecule type" value="Genomic_DNA"/>
</dbReference>
<feature type="non-terminal residue" evidence="1">
    <location>
        <position position="99"/>
    </location>
</feature>
<proteinExistence type="predicted"/>
<organism evidence="1">
    <name type="scientific">marine sediment metagenome</name>
    <dbReference type="NCBI Taxonomy" id="412755"/>
    <lineage>
        <taxon>unclassified sequences</taxon>
        <taxon>metagenomes</taxon>
        <taxon>ecological metagenomes</taxon>
    </lineage>
</organism>
<dbReference type="Pfam" id="PF08843">
    <property type="entry name" value="AbiEii"/>
    <property type="match status" value="1"/>
</dbReference>
<comment type="caution">
    <text evidence="1">The sequence shown here is derived from an EMBL/GenBank/DDBJ whole genome shotgun (WGS) entry which is preliminary data.</text>
</comment>
<dbReference type="AlphaFoldDB" id="X1P7W3"/>
<evidence type="ECO:0008006" key="2">
    <source>
        <dbReference type="Google" id="ProtNLM"/>
    </source>
</evidence>
<dbReference type="Gene3D" id="3.10.450.620">
    <property type="entry name" value="JHP933, nucleotidyltransferase-like core domain"/>
    <property type="match status" value="1"/>
</dbReference>
<protein>
    <recommendedName>
        <fullName evidence="2">Nucleotidyl transferase AbiEii/AbiGii toxin family protein</fullName>
    </recommendedName>
</protein>
<name>X1P7W3_9ZZZZ</name>
<evidence type="ECO:0000313" key="1">
    <source>
        <dbReference type="EMBL" id="GAI52412.1"/>
    </source>
</evidence>
<dbReference type="InterPro" id="IPR014942">
    <property type="entry name" value="AbiEii"/>
</dbReference>
<reference evidence="1" key="1">
    <citation type="journal article" date="2014" name="Front. Microbiol.">
        <title>High frequency of phylogenetically diverse reductive dehalogenase-homologous genes in deep subseafloor sedimentary metagenomes.</title>
        <authorList>
            <person name="Kawai M."/>
            <person name="Futagami T."/>
            <person name="Toyoda A."/>
            <person name="Takaki Y."/>
            <person name="Nishi S."/>
            <person name="Hori S."/>
            <person name="Arai W."/>
            <person name="Tsubouchi T."/>
            <person name="Morono Y."/>
            <person name="Uchiyama I."/>
            <person name="Ito T."/>
            <person name="Fujiyama A."/>
            <person name="Inagaki F."/>
            <person name="Takami H."/>
        </authorList>
    </citation>
    <scope>NUCLEOTIDE SEQUENCE</scope>
    <source>
        <strain evidence="1">Expedition CK06-06</strain>
    </source>
</reference>
<accession>X1P7W3</accession>
<sequence length="99" mass="12005">MISYFQIQRLASQKEVSEDIIEKDYFMELILYYLSDDNFFNERVIFRGGTALKKIYFSDYRYSEDLDFLIEDKEKLSDYSQRFDKILTKISSDFPFKPT</sequence>
<gene>
    <name evidence="1" type="ORF">S06H3_61417</name>
</gene>